<dbReference type="NCBIfam" id="NF005559">
    <property type="entry name" value="PRK07231.1"/>
    <property type="match status" value="1"/>
</dbReference>
<evidence type="ECO:0000313" key="3">
    <source>
        <dbReference type="EMBL" id="ETW98186.1"/>
    </source>
</evidence>
<dbReference type="PANTHER" id="PTHR43180">
    <property type="entry name" value="3-OXOACYL-(ACYL-CARRIER-PROTEIN) REDUCTASE (AFU_ORTHOLOGUE AFUA_6G11210)"/>
    <property type="match status" value="1"/>
</dbReference>
<dbReference type="SUPFAM" id="SSF51735">
    <property type="entry name" value="NAD(P)-binding Rossmann-fold domains"/>
    <property type="match status" value="1"/>
</dbReference>
<reference evidence="3 4" key="1">
    <citation type="journal article" date="2014" name="Nature">
        <title>An environmental bacterial taxon with a large and distinct metabolic repertoire.</title>
        <authorList>
            <person name="Wilson M.C."/>
            <person name="Mori T."/>
            <person name="Ruckert C."/>
            <person name="Uria A.R."/>
            <person name="Helf M.J."/>
            <person name="Takada K."/>
            <person name="Gernert C."/>
            <person name="Steffens U.A."/>
            <person name="Heycke N."/>
            <person name="Schmitt S."/>
            <person name="Rinke C."/>
            <person name="Helfrich E.J."/>
            <person name="Brachmann A.O."/>
            <person name="Gurgui C."/>
            <person name="Wakimoto T."/>
            <person name="Kracht M."/>
            <person name="Crusemann M."/>
            <person name="Hentschel U."/>
            <person name="Abe I."/>
            <person name="Matsunaga S."/>
            <person name="Kalinowski J."/>
            <person name="Takeyama H."/>
            <person name="Piel J."/>
        </authorList>
    </citation>
    <scope>NUCLEOTIDE SEQUENCE [LARGE SCALE GENOMIC DNA]</scope>
    <source>
        <strain evidence="4">TSY1</strain>
    </source>
</reference>
<dbReference type="PRINTS" id="PR00080">
    <property type="entry name" value="SDRFAMILY"/>
</dbReference>
<organism evidence="3 4">
    <name type="scientific">Entotheonella factor</name>
    <dbReference type="NCBI Taxonomy" id="1429438"/>
    <lineage>
        <taxon>Bacteria</taxon>
        <taxon>Pseudomonadati</taxon>
        <taxon>Nitrospinota/Tectimicrobiota group</taxon>
        <taxon>Candidatus Tectimicrobiota</taxon>
        <taxon>Candidatus Entotheonellia</taxon>
        <taxon>Candidatus Entotheonellales</taxon>
        <taxon>Candidatus Entotheonellaceae</taxon>
        <taxon>Candidatus Entotheonella</taxon>
    </lineage>
</organism>
<dbReference type="Gene3D" id="3.40.50.720">
    <property type="entry name" value="NAD(P)-binding Rossmann-like Domain"/>
    <property type="match status" value="1"/>
</dbReference>
<dbReference type="EMBL" id="AZHW01000578">
    <property type="protein sequence ID" value="ETW98186.1"/>
    <property type="molecule type" value="Genomic_DNA"/>
</dbReference>
<dbReference type="PATRIC" id="fig|1429438.4.peg.3869"/>
<evidence type="ECO:0008006" key="5">
    <source>
        <dbReference type="Google" id="ProtNLM"/>
    </source>
</evidence>
<comment type="similarity">
    <text evidence="1">Belongs to the short-chain dehydrogenases/reductases (SDR) family.</text>
</comment>
<sequence>MAGRLKGKVALITGGASGQGRMAAMMFAQEGAKIALSDMQEEGGMQTQHMVTENGGEALFVAADVSQEASAKQMVEAALQRYGRLDILYNNAGIVGKGRDTDVANLEFDAWNQVIQVNLSGIFLGSKYAVPALIEAGGGSIINTASVAGMIGSPNSGHAYAASKGGVIALTRAMAVKYAANHIRVNAICPGTIYTPMTDHLVDDQERLQVIEAQHPLGYLGKAEDIVYMALYLASDESSWVTGGVFPVDGGRTAQ</sequence>
<dbReference type="GO" id="GO:0016491">
    <property type="term" value="F:oxidoreductase activity"/>
    <property type="evidence" value="ECO:0007669"/>
    <property type="project" value="UniProtKB-KW"/>
</dbReference>
<evidence type="ECO:0000256" key="1">
    <source>
        <dbReference type="ARBA" id="ARBA00006484"/>
    </source>
</evidence>
<protein>
    <recommendedName>
        <fullName evidence="5">Short-chain dehydrogenase</fullName>
    </recommendedName>
</protein>
<name>W4LLF2_ENTF1</name>
<keyword evidence="4" id="KW-1185">Reference proteome</keyword>
<dbReference type="PRINTS" id="PR00081">
    <property type="entry name" value="GDHRDH"/>
</dbReference>
<dbReference type="PANTHER" id="PTHR43180:SF66">
    <property type="entry name" value="SHORT-CHAIN DEHYDROGENASE_REDUCTASE FAMILY PROTEIN"/>
    <property type="match status" value="1"/>
</dbReference>
<dbReference type="InterPro" id="IPR020904">
    <property type="entry name" value="Sc_DH/Rdtase_CS"/>
</dbReference>
<keyword evidence="2" id="KW-0560">Oxidoreductase</keyword>
<evidence type="ECO:0000313" key="4">
    <source>
        <dbReference type="Proteomes" id="UP000019141"/>
    </source>
</evidence>
<dbReference type="FunFam" id="3.40.50.720:FF:000084">
    <property type="entry name" value="Short-chain dehydrogenase reductase"/>
    <property type="match status" value="1"/>
</dbReference>
<accession>W4LLF2</accession>
<dbReference type="PROSITE" id="PS00061">
    <property type="entry name" value="ADH_SHORT"/>
    <property type="match status" value="1"/>
</dbReference>
<dbReference type="HOGENOM" id="CLU_010194_1_0_7"/>
<dbReference type="AlphaFoldDB" id="W4LLF2"/>
<gene>
    <name evidence="3" type="ORF">ETSY1_19855</name>
</gene>
<dbReference type="InterPro" id="IPR036291">
    <property type="entry name" value="NAD(P)-bd_dom_sf"/>
</dbReference>
<proteinExistence type="inferred from homology"/>
<dbReference type="Proteomes" id="UP000019141">
    <property type="component" value="Unassembled WGS sequence"/>
</dbReference>
<dbReference type="InterPro" id="IPR002347">
    <property type="entry name" value="SDR_fam"/>
</dbReference>
<comment type="caution">
    <text evidence="3">The sequence shown here is derived from an EMBL/GenBank/DDBJ whole genome shotgun (WGS) entry which is preliminary data.</text>
</comment>
<dbReference type="Pfam" id="PF13561">
    <property type="entry name" value="adh_short_C2"/>
    <property type="match status" value="1"/>
</dbReference>
<evidence type="ECO:0000256" key="2">
    <source>
        <dbReference type="ARBA" id="ARBA00023002"/>
    </source>
</evidence>